<accession>A0A8X6VI61</accession>
<reference evidence="1" key="1">
    <citation type="submission" date="2020-08" db="EMBL/GenBank/DDBJ databases">
        <title>Multicomponent nature underlies the extraordinary mechanical properties of spider dragline silk.</title>
        <authorList>
            <person name="Kono N."/>
            <person name="Nakamura H."/>
            <person name="Mori M."/>
            <person name="Yoshida Y."/>
            <person name="Ohtoshi R."/>
            <person name="Malay A.D."/>
            <person name="Moran D.A.P."/>
            <person name="Tomita M."/>
            <person name="Numata K."/>
            <person name="Arakawa K."/>
        </authorList>
    </citation>
    <scope>NUCLEOTIDE SEQUENCE</scope>
</reference>
<name>A0A8X6VI61_TRICX</name>
<dbReference type="GO" id="GO:0003676">
    <property type="term" value="F:nucleic acid binding"/>
    <property type="evidence" value="ECO:0007669"/>
    <property type="project" value="InterPro"/>
</dbReference>
<dbReference type="InterPro" id="IPR036397">
    <property type="entry name" value="RNaseH_sf"/>
</dbReference>
<dbReference type="InterPro" id="IPR001888">
    <property type="entry name" value="Transposase_1"/>
</dbReference>
<keyword evidence="2" id="KW-1185">Reference proteome</keyword>
<protein>
    <submittedName>
        <fullName evidence="1">Uncharacterized protein</fullName>
    </submittedName>
</protein>
<dbReference type="AlphaFoldDB" id="A0A8X6VI61"/>
<dbReference type="EMBL" id="BMAU01021353">
    <property type="protein sequence ID" value="GFY19582.1"/>
    <property type="molecule type" value="Genomic_DNA"/>
</dbReference>
<proteinExistence type="predicted"/>
<organism evidence="1 2">
    <name type="scientific">Trichonephila clavipes</name>
    <name type="common">Golden silk orbweaver</name>
    <name type="synonym">Nephila clavipes</name>
    <dbReference type="NCBI Taxonomy" id="2585209"/>
    <lineage>
        <taxon>Eukaryota</taxon>
        <taxon>Metazoa</taxon>
        <taxon>Ecdysozoa</taxon>
        <taxon>Arthropoda</taxon>
        <taxon>Chelicerata</taxon>
        <taxon>Arachnida</taxon>
        <taxon>Araneae</taxon>
        <taxon>Araneomorphae</taxon>
        <taxon>Entelegynae</taxon>
        <taxon>Araneoidea</taxon>
        <taxon>Nephilidae</taxon>
        <taxon>Trichonephila</taxon>
    </lineage>
</organism>
<sequence>MEYCHPGSPSVKKFKTLMSATKVMLTIYWNASGVLYTEFLSKGLTVNSDRYCATLQFIKQRNYKMRPERKRLSFASRQCKTALQCTNTGRYGKTEIHSGSTTFLQPRFGFIGLLVVPKSKGDVERSTLFSGCRISGRMDTQPTSIFLHRRNEEMDRRIELMCSC</sequence>
<evidence type="ECO:0000313" key="2">
    <source>
        <dbReference type="Proteomes" id="UP000887159"/>
    </source>
</evidence>
<dbReference type="Proteomes" id="UP000887159">
    <property type="component" value="Unassembled WGS sequence"/>
</dbReference>
<gene>
    <name evidence="1" type="primary">NCL1_27119</name>
    <name evidence="1" type="ORF">TNCV_4647541</name>
</gene>
<dbReference type="Gene3D" id="3.30.420.10">
    <property type="entry name" value="Ribonuclease H-like superfamily/Ribonuclease H"/>
    <property type="match status" value="1"/>
</dbReference>
<dbReference type="Pfam" id="PF01359">
    <property type="entry name" value="Transposase_1"/>
    <property type="match status" value="1"/>
</dbReference>
<comment type="caution">
    <text evidence="1">The sequence shown here is derived from an EMBL/GenBank/DDBJ whole genome shotgun (WGS) entry which is preliminary data.</text>
</comment>
<evidence type="ECO:0000313" key="1">
    <source>
        <dbReference type="EMBL" id="GFY19582.1"/>
    </source>
</evidence>